<protein>
    <submittedName>
        <fullName evidence="1">Uncharacterized protein</fullName>
    </submittedName>
</protein>
<evidence type="ECO:0000313" key="2">
    <source>
        <dbReference type="Proteomes" id="UP000821845"/>
    </source>
</evidence>
<reference evidence="1" key="1">
    <citation type="submission" date="2020-05" db="EMBL/GenBank/DDBJ databases">
        <title>Large-scale comparative analyses of tick genomes elucidate their genetic diversity and vector capacities.</title>
        <authorList>
            <person name="Jia N."/>
            <person name="Wang J."/>
            <person name="Shi W."/>
            <person name="Du L."/>
            <person name="Sun Y."/>
            <person name="Zhan W."/>
            <person name="Jiang J."/>
            <person name="Wang Q."/>
            <person name="Zhang B."/>
            <person name="Ji P."/>
            <person name="Sakyi L.B."/>
            <person name="Cui X."/>
            <person name="Yuan T."/>
            <person name="Jiang B."/>
            <person name="Yang W."/>
            <person name="Lam T.T.-Y."/>
            <person name="Chang Q."/>
            <person name="Ding S."/>
            <person name="Wang X."/>
            <person name="Zhu J."/>
            <person name="Ruan X."/>
            <person name="Zhao L."/>
            <person name="Wei J."/>
            <person name="Que T."/>
            <person name="Du C."/>
            <person name="Cheng J."/>
            <person name="Dai P."/>
            <person name="Han X."/>
            <person name="Huang E."/>
            <person name="Gao Y."/>
            <person name="Liu J."/>
            <person name="Shao H."/>
            <person name="Ye R."/>
            <person name="Li L."/>
            <person name="Wei W."/>
            <person name="Wang X."/>
            <person name="Wang C."/>
            <person name="Yang T."/>
            <person name="Huo Q."/>
            <person name="Li W."/>
            <person name="Guo W."/>
            <person name="Chen H."/>
            <person name="Zhou L."/>
            <person name="Ni X."/>
            <person name="Tian J."/>
            <person name="Zhou Y."/>
            <person name="Sheng Y."/>
            <person name="Liu T."/>
            <person name="Pan Y."/>
            <person name="Xia L."/>
            <person name="Li J."/>
            <person name="Zhao F."/>
            <person name="Cao W."/>
        </authorList>
    </citation>
    <scope>NUCLEOTIDE SEQUENCE</scope>
    <source>
        <strain evidence="1">Hyas-2018</strain>
    </source>
</reference>
<proteinExistence type="predicted"/>
<sequence>MSSLAEPNAASVREYDATQATPHVRNAENGGGGCGEDRRVARRKKGTPRENQVVDAFLVAPRGAAPLAAAAPPAWCSRSRSSREVFVLGLVAAWRAVAAARCLRDRRELPAGGTQVRRPAPMSSWRTRPGRGAAALLSQRESVAGPGRMRDRGRRRPPPHAVADVAVRNAQALERSARVVRGVLVRPCAQCHM</sequence>
<name>A0ACB7S234_HYAAI</name>
<dbReference type="Proteomes" id="UP000821845">
    <property type="component" value="Chromosome 6"/>
</dbReference>
<comment type="caution">
    <text evidence="1">The sequence shown here is derived from an EMBL/GenBank/DDBJ whole genome shotgun (WGS) entry which is preliminary data.</text>
</comment>
<accession>A0ACB7S234</accession>
<gene>
    <name evidence="1" type="ORF">HPB50_012051</name>
</gene>
<dbReference type="EMBL" id="CM023486">
    <property type="protein sequence ID" value="KAH6928106.1"/>
    <property type="molecule type" value="Genomic_DNA"/>
</dbReference>
<organism evidence="1 2">
    <name type="scientific">Hyalomma asiaticum</name>
    <name type="common">Tick</name>
    <dbReference type="NCBI Taxonomy" id="266040"/>
    <lineage>
        <taxon>Eukaryota</taxon>
        <taxon>Metazoa</taxon>
        <taxon>Ecdysozoa</taxon>
        <taxon>Arthropoda</taxon>
        <taxon>Chelicerata</taxon>
        <taxon>Arachnida</taxon>
        <taxon>Acari</taxon>
        <taxon>Parasitiformes</taxon>
        <taxon>Ixodida</taxon>
        <taxon>Ixodoidea</taxon>
        <taxon>Ixodidae</taxon>
        <taxon>Hyalomminae</taxon>
        <taxon>Hyalomma</taxon>
    </lineage>
</organism>
<evidence type="ECO:0000313" key="1">
    <source>
        <dbReference type="EMBL" id="KAH6928106.1"/>
    </source>
</evidence>
<keyword evidence="2" id="KW-1185">Reference proteome</keyword>